<dbReference type="Pfam" id="PF00583">
    <property type="entry name" value="Acetyltransf_1"/>
    <property type="match status" value="1"/>
</dbReference>
<evidence type="ECO:0000313" key="4">
    <source>
        <dbReference type="EMBL" id="CDX00934.1"/>
    </source>
</evidence>
<name>A0A098AWD2_DESHA</name>
<keyword evidence="2" id="KW-0012">Acyltransferase</keyword>
<dbReference type="SUPFAM" id="SSF55729">
    <property type="entry name" value="Acyl-CoA N-acyltransferases (Nat)"/>
    <property type="match status" value="1"/>
</dbReference>
<dbReference type="InterPro" id="IPR050680">
    <property type="entry name" value="YpeA/RimI_acetyltransf"/>
</dbReference>
<proteinExistence type="predicted"/>
<evidence type="ECO:0000313" key="5">
    <source>
        <dbReference type="EMBL" id="KTE90369.1"/>
    </source>
</evidence>
<dbReference type="PANTHER" id="PTHR43420">
    <property type="entry name" value="ACETYLTRANSFERASE"/>
    <property type="match status" value="1"/>
</dbReference>
<dbReference type="GO" id="GO:0016747">
    <property type="term" value="F:acyltransferase activity, transferring groups other than amino-acyl groups"/>
    <property type="evidence" value="ECO:0007669"/>
    <property type="project" value="InterPro"/>
</dbReference>
<dbReference type="RefSeq" id="WP_005814119.1">
    <property type="nucleotide sequence ID" value="NZ_CABKQQ010000051.1"/>
</dbReference>
<dbReference type="InterPro" id="IPR000182">
    <property type="entry name" value="GNAT_dom"/>
</dbReference>
<evidence type="ECO:0000256" key="1">
    <source>
        <dbReference type="ARBA" id="ARBA00022679"/>
    </source>
</evidence>
<dbReference type="OrthoDB" id="9796381at2"/>
<dbReference type="PATRIC" id="fig|49338.4.peg.1132"/>
<dbReference type="EMBL" id="LOCK01000039">
    <property type="protein sequence ID" value="KTE90369.1"/>
    <property type="molecule type" value="Genomic_DNA"/>
</dbReference>
<organism evidence="4">
    <name type="scientific">Desulfitobacterium hafniense</name>
    <name type="common">Desulfitobacterium frappieri</name>
    <dbReference type="NCBI Taxonomy" id="49338"/>
    <lineage>
        <taxon>Bacteria</taxon>
        <taxon>Bacillati</taxon>
        <taxon>Bacillota</taxon>
        <taxon>Clostridia</taxon>
        <taxon>Eubacteriales</taxon>
        <taxon>Desulfitobacteriaceae</taxon>
        <taxon>Desulfitobacterium</taxon>
    </lineage>
</organism>
<evidence type="ECO:0000313" key="6">
    <source>
        <dbReference type="Proteomes" id="UP000054623"/>
    </source>
</evidence>
<gene>
    <name evidence="5" type="ORF">AT727_07175</name>
    <name evidence="4" type="ORF">DPCES_1047</name>
</gene>
<dbReference type="CDD" id="cd04301">
    <property type="entry name" value="NAT_SF"/>
    <property type="match status" value="1"/>
</dbReference>
<dbReference type="Proteomes" id="UP000054623">
    <property type="component" value="Unassembled WGS sequence"/>
</dbReference>
<dbReference type="PANTHER" id="PTHR43420:SF47">
    <property type="entry name" value="N-ACETYLTRANSFERASE DOMAIN-CONTAINING PROTEIN"/>
    <property type="match status" value="1"/>
</dbReference>
<dbReference type="AlphaFoldDB" id="A0A098AWD2"/>
<dbReference type="EMBL" id="LK996017">
    <property type="protein sequence ID" value="CDX00934.1"/>
    <property type="molecule type" value="Genomic_DNA"/>
</dbReference>
<keyword evidence="1 4" id="KW-0808">Transferase</keyword>
<reference evidence="4" key="1">
    <citation type="submission" date="2014-07" db="EMBL/GenBank/DDBJ databases">
        <authorList>
            <person name="Hornung V.Bastian."/>
        </authorList>
    </citation>
    <scope>NUCLEOTIDE SEQUENCE</scope>
    <source>
        <strain evidence="4">PCE-S</strain>
    </source>
</reference>
<dbReference type="Gene3D" id="3.40.630.30">
    <property type="match status" value="1"/>
</dbReference>
<sequence length="175" mass="19844">MHIIIEKGLKTDIEELALLYDELNDYLARGENYPGWRKGIYPTRENAIEGIANGHLYVARASGKIAGSIILNHEPVPAYHGANWEIDADYSEIFVVHTFAVHPAYLKKGIGSNLIEFAVQHSINEHIKSIRLDVYEHNLPAIRLYEKSGFTYVGTVDLGLGHYGLDYFRLYEKVL</sequence>
<protein>
    <submittedName>
        <fullName evidence="4 5">Acetyltransferase</fullName>
    </submittedName>
</protein>
<evidence type="ECO:0000256" key="2">
    <source>
        <dbReference type="ARBA" id="ARBA00023315"/>
    </source>
</evidence>
<accession>A0A098AWD2</accession>
<feature type="domain" description="N-acetyltransferase" evidence="3">
    <location>
        <begin position="3"/>
        <end position="172"/>
    </location>
</feature>
<dbReference type="PROSITE" id="PS51186">
    <property type="entry name" value="GNAT"/>
    <property type="match status" value="1"/>
</dbReference>
<evidence type="ECO:0000259" key="3">
    <source>
        <dbReference type="PROSITE" id="PS51186"/>
    </source>
</evidence>
<dbReference type="InterPro" id="IPR016181">
    <property type="entry name" value="Acyl_CoA_acyltransferase"/>
</dbReference>
<reference evidence="5 6" key="2">
    <citation type="submission" date="2015-12" db="EMBL/GenBank/DDBJ databases">
        <title>Draft Genome Sequence of Desulfitobacterium hafniense Strain DH, a Sulfate-reducing Bacterium Isolated from Paddy Soils.</title>
        <authorList>
            <person name="Bao P."/>
            <person name="Zhang X."/>
            <person name="Li G."/>
        </authorList>
    </citation>
    <scope>NUCLEOTIDE SEQUENCE [LARGE SCALE GENOMIC DNA]</scope>
    <source>
        <strain evidence="5 6">DH</strain>
    </source>
</reference>